<proteinExistence type="predicted"/>
<dbReference type="PANTHER" id="PTHR48100:SF10">
    <property type="entry name" value="2-CARBOXY-D-ARABINITOL-1-PHOSPHATASE-RELATED"/>
    <property type="match status" value="1"/>
</dbReference>
<dbReference type="Proteomes" id="UP000241769">
    <property type="component" value="Unassembled WGS sequence"/>
</dbReference>
<dbReference type="Pfam" id="PF00300">
    <property type="entry name" value="His_Phos_1"/>
    <property type="match status" value="1"/>
</dbReference>
<dbReference type="SMART" id="SM00855">
    <property type="entry name" value="PGAM"/>
    <property type="match status" value="1"/>
</dbReference>
<dbReference type="OrthoDB" id="4818801at2759"/>
<feature type="active site" description="Tele-phosphohistidine intermediate" evidence="1">
    <location>
        <position position="13"/>
    </location>
</feature>
<feature type="binding site" evidence="2">
    <location>
        <position position="62"/>
    </location>
    <ligand>
        <name>substrate</name>
    </ligand>
</feature>
<gene>
    <name evidence="3" type="ORF">PROFUN_12309</name>
</gene>
<evidence type="ECO:0000256" key="1">
    <source>
        <dbReference type="PIRSR" id="PIRSR613078-1"/>
    </source>
</evidence>
<sequence>MGGQKTRVYLVRHGSTAAAKEDRFSGSTDALLADDGIEQAKLLGERLKDDVITAVYASPMKRTIKTAELITTHHKLEIKLAPGLKEIDHGSWEGKTRQEVEEQNQAEFDAWDSDPFTYAPPKGETGLAVLNRALPEIRRIVEENVGGTVLVVSHKATIRLLIGSFLGFDLRRYRDNLDQSPCALNVLDFTLQKSLHSRLILYNDISHYNKNPERKEGEARLSKIWSGLIPE</sequence>
<dbReference type="Gene3D" id="3.40.50.1240">
    <property type="entry name" value="Phosphoglycerate mutase-like"/>
    <property type="match status" value="1"/>
</dbReference>
<dbReference type="CDD" id="cd07067">
    <property type="entry name" value="HP_PGM_like"/>
    <property type="match status" value="1"/>
</dbReference>
<dbReference type="STRING" id="1890364.A0A2P6N7U1"/>
<comment type="caution">
    <text evidence="3">The sequence shown here is derived from an EMBL/GenBank/DDBJ whole genome shotgun (WGS) entry which is preliminary data.</text>
</comment>
<dbReference type="PANTHER" id="PTHR48100">
    <property type="entry name" value="BROAD-SPECIFICITY PHOSPHATASE YOR283W-RELATED"/>
    <property type="match status" value="1"/>
</dbReference>
<keyword evidence="4" id="KW-1185">Reference proteome</keyword>
<dbReference type="EMBL" id="MDYQ01000163">
    <property type="protein sequence ID" value="PRP80022.1"/>
    <property type="molecule type" value="Genomic_DNA"/>
</dbReference>
<name>A0A2P6N7U1_9EUKA</name>
<reference evidence="3 4" key="1">
    <citation type="journal article" date="2018" name="Genome Biol. Evol.">
        <title>Multiple Roots of Fruiting Body Formation in Amoebozoa.</title>
        <authorList>
            <person name="Hillmann F."/>
            <person name="Forbes G."/>
            <person name="Novohradska S."/>
            <person name="Ferling I."/>
            <person name="Riege K."/>
            <person name="Groth M."/>
            <person name="Westermann M."/>
            <person name="Marz M."/>
            <person name="Spaller T."/>
            <person name="Winckler T."/>
            <person name="Schaap P."/>
            <person name="Glockner G."/>
        </authorList>
    </citation>
    <scope>NUCLEOTIDE SEQUENCE [LARGE SCALE GENOMIC DNA]</scope>
    <source>
        <strain evidence="3 4">Jena</strain>
    </source>
</reference>
<evidence type="ECO:0000256" key="2">
    <source>
        <dbReference type="PIRSR" id="PIRSR613078-2"/>
    </source>
</evidence>
<evidence type="ECO:0000313" key="3">
    <source>
        <dbReference type="EMBL" id="PRP80022.1"/>
    </source>
</evidence>
<dbReference type="InterPro" id="IPR050275">
    <property type="entry name" value="PGM_Phosphatase"/>
</dbReference>
<protein>
    <submittedName>
        <fullName evidence="3">Phosphoglycerate mutase</fullName>
    </submittedName>
</protein>
<evidence type="ECO:0000313" key="4">
    <source>
        <dbReference type="Proteomes" id="UP000241769"/>
    </source>
</evidence>
<dbReference type="InParanoid" id="A0A2P6N7U1"/>
<dbReference type="InterPro" id="IPR029033">
    <property type="entry name" value="His_PPase_superfam"/>
</dbReference>
<feature type="active site" description="Proton donor/acceptor" evidence="1">
    <location>
        <position position="86"/>
    </location>
</feature>
<organism evidence="3 4">
    <name type="scientific">Planoprotostelium fungivorum</name>
    <dbReference type="NCBI Taxonomy" id="1890364"/>
    <lineage>
        <taxon>Eukaryota</taxon>
        <taxon>Amoebozoa</taxon>
        <taxon>Evosea</taxon>
        <taxon>Variosea</taxon>
        <taxon>Cavosteliida</taxon>
        <taxon>Cavosteliaceae</taxon>
        <taxon>Planoprotostelium</taxon>
    </lineage>
</organism>
<dbReference type="GO" id="GO:0016791">
    <property type="term" value="F:phosphatase activity"/>
    <property type="evidence" value="ECO:0007669"/>
    <property type="project" value="TreeGrafter"/>
</dbReference>
<dbReference type="AlphaFoldDB" id="A0A2P6N7U1"/>
<accession>A0A2P6N7U1</accession>
<dbReference type="SUPFAM" id="SSF53254">
    <property type="entry name" value="Phosphoglycerate mutase-like"/>
    <property type="match status" value="1"/>
</dbReference>
<dbReference type="InterPro" id="IPR013078">
    <property type="entry name" value="His_Pase_superF_clade-1"/>
</dbReference>